<dbReference type="FunFam" id="1.10.10.10:FF:000026">
    <property type="entry name" value="HTH-type transcriptional regulator IscR"/>
    <property type="match status" value="1"/>
</dbReference>
<dbReference type="GO" id="GO:0005829">
    <property type="term" value="C:cytosol"/>
    <property type="evidence" value="ECO:0007669"/>
    <property type="project" value="TreeGrafter"/>
</dbReference>
<dbReference type="Proteomes" id="UP000321933">
    <property type="component" value="Unassembled WGS sequence"/>
</dbReference>
<protein>
    <submittedName>
        <fullName evidence="2">Rrf2 family transcriptional regulator</fullName>
    </submittedName>
</protein>
<dbReference type="PANTHER" id="PTHR33221">
    <property type="entry name" value="WINGED HELIX-TURN-HELIX TRANSCRIPTIONAL REGULATOR, RRF2 FAMILY"/>
    <property type="match status" value="1"/>
</dbReference>
<dbReference type="PROSITE" id="PS51197">
    <property type="entry name" value="HTH_RRF2_2"/>
    <property type="match status" value="1"/>
</dbReference>
<dbReference type="Pfam" id="PF02082">
    <property type="entry name" value="Rrf2"/>
    <property type="match status" value="1"/>
</dbReference>
<reference evidence="2 3" key="1">
    <citation type="submission" date="2019-08" db="EMBL/GenBank/DDBJ databases">
        <title>Parahaliea maris sp. nov., isolated from the surface seawater.</title>
        <authorList>
            <person name="Liu Y."/>
        </authorList>
    </citation>
    <scope>NUCLEOTIDE SEQUENCE [LARGE SCALE GENOMIC DNA]</scope>
    <source>
        <strain evidence="2 3">S2-26</strain>
    </source>
</reference>
<dbReference type="PROSITE" id="PS01332">
    <property type="entry name" value="HTH_RRF2_1"/>
    <property type="match status" value="1"/>
</dbReference>
<dbReference type="GO" id="GO:0003677">
    <property type="term" value="F:DNA binding"/>
    <property type="evidence" value="ECO:0007669"/>
    <property type="project" value="UniProtKB-KW"/>
</dbReference>
<organism evidence="2 3">
    <name type="scientific">Parahaliea aestuarii</name>
    <dbReference type="NCBI Taxonomy" id="1852021"/>
    <lineage>
        <taxon>Bacteria</taxon>
        <taxon>Pseudomonadati</taxon>
        <taxon>Pseudomonadota</taxon>
        <taxon>Gammaproteobacteria</taxon>
        <taxon>Cellvibrionales</taxon>
        <taxon>Halieaceae</taxon>
        <taxon>Parahaliea</taxon>
    </lineage>
</organism>
<dbReference type="InterPro" id="IPR030489">
    <property type="entry name" value="TR_Rrf2-type_CS"/>
</dbReference>
<dbReference type="InterPro" id="IPR036390">
    <property type="entry name" value="WH_DNA-bd_sf"/>
</dbReference>
<accession>A0A5C9A4E4</accession>
<name>A0A5C9A4E4_9GAMM</name>
<proteinExistence type="predicted"/>
<dbReference type="AlphaFoldDB" id="A0A5C9A4E4"/>
<sequence>MRLTTRGRYAVTSMLDLALHQGEGPIPLAGISARQDISLSYLEQLFSQLRRGGLVRSVRGPGGGYHLGKSAGEISVAEVIEAVNESTDATRCQGKGDCQKGSTCLTHHLWMNLSDQIHAFLQGISLKDLVERQEIRVIALEQEARVTASDTHQADIIAELGQV</sequence>
<dbReference type="RefSeq" id="WP_148062372.1">
    <property type="nucleotide sequence ID" value="NZ_VRYZ01000001.1"/>
</dbReference>
<dbReference type="InterPro" id="IPR000944">
    <property type="entry name" value="Tscrpt_reg_Rrf2"/>
</dbReference>
<gene>
    <name evidence="2" type="ORF">FVW59_00935</name>
</gene>
<evidence type="ECO:0000313" key="3">
    <source>
        <dbReference type="Proteomes" id="UP000321933"/>
    </source>
</evidence>
<dbReference type="PANTHER" id="PTHR33221:SF5">
    <property type="entry name" value="HTH-TYPE TRANSCRIPTIONAL REGULATOR ISCR"/>
    <property type="match status" value="1"/>
</dbReference>
<dbReference type="OrthoDB" id="9808360at2"/>
<dbReference type="SUPFAM" id="SSF46785">
    <property type="entry name" value="Winged helix' DNA-binding domain"/>
    <property type="match status" value="1"/>
</dbReference>
<keyword evidence="1" id="KW-0238">DNA-binding</keyword>
<dbReference type="Gene3D" id="1.10.10.10">
    <property type="entry name" value="Winged helix-like DNA-binding domain superfamily/Winged helix DNA-binding domain"/>
    <property type="match status" value="1"/>
</dbReference>
<dbReference type="NCBIfam" id="TIGR00738">
    <property type="entry name" value="rrf2_super"/>
    <property type="match status" value="1"/>
</dbReference>
<dbReference type="InterPro" id="IPR036388">
    <property type="entry name" value="WH-like_DNA-bd_sf"/>
</dbReference>
<keyword evidence="3" id="KW-1185">Reference proteome</keyword>
<dbReference type="EMBL" id="VRYZ01000001">
    <property type="protein sequence ID" value="TXS94517.1"/>
    <property type="molecule type" value="Genomic_DNA"/>
</dbReference>
<dbReference type="GO" id="GO:0003700">
    <property type="term" value="F:DNA-binding transcription factor activity"/>
    <property type="evidence" value="ECO:0007669"/>
    <property type="project" value="TreeGrafter"/>
</dbReference>
<comment type="caution">
    <text evidence="2">The sequence shown here is derived from an EMBL/GenBank/DDBJ whole genome shotgun (WGS) entry which is preliminary data.</text>
</comment>
<evidence type="ECO:0000313" key="2">
    <source>
        <dbReference type="EMBL" id="TXS94517.1"/>
    </source>
</evidence>
<evidence type="ECO:0000256" key="1">
    <source>
        <dbReference type="ARBA" id="ARBA00023125"/>
    </source>
</evidence>